<keyword evidence="3" id="KW-1185">Reference proteome</keyword>
<dbReference type="Proteomes" id="UP001633002">
    <property type="component" value="Unassembled WGS sequence"/>
</dbReference>
<protein>
    <submittedName>
        <fullName evidence="2">Uncharacterized protein</fullName>
    </submittedName>
</protein>
<feature type="region of interest" description="Disordered" evidence="1">
    <location>
        <begin position="56"/>
        <end position="75"/>
    </location>
</feature>
<proteinExistence type="predicted"/>
<organism evidence="2 3">
    <name type="scientific">Riccia sorocarpa</name>
    <dbReference type="NCBI Taxonomy" id="122646"/>
    <lineage>
        <taxon>Eukaryota</taxon>
        <taxon>Viridiplantae</taxon>
        <taxon>Streptophyta</taxon>
        <taxon>Embryophyta</taxon>
        <taxon>Marchantiophyta</taxon>
        <taxon>Marchantiopsida</taxon>
        <taxon>Marchantiidae</taxon>
        <taxon>Marchantiales</taxon>
        <taxon>Ricciaceae</taxon>
        <taxon>Riccia</taxon>
    </lineage>
</organism>
<comment type="caution">
    <text evidence="2">The sequence shown here is derived from an EMBL/GenBank/DDBJ whole genome shotgun (WGS) entry which is preliminary data.</text>
</comment>
<dbReference type="EMBL" id="JBJQOH010000007">
    <property type="protein sequence ID" value="KAL3681192.1"/>
    <property type="molecule type" value="Genomic_DNA"/>
</dbReference>
<accession>A0ABD3GRV6</accession>
<evidence type="ECO:0000313" key="3">
    <source>
        <dbReference type="Proteomes" id="UP001633002"/>
    </source>
</evidence>
<feature type="region of interest" description="Disordered" evidence="1">
    <location>
        <begin position="123"/>
        <end position="147"/>
    </location>
</feature>
<gene>
    <name evidence="2" type="ORF">R1sor_024148</name>
</gene>
<dbReference type="AlphaFoldDB" id="A0ABD3GRV6"/>
<evidence type="ECO:0000256" key="1">
    <source>
        <dbReference type="SAM" id="MobiDB-lite"/>
    </source>
</evidence>
<name>A0ABD3GRV6_9MARC</name>
<reference evidence="2 3" key="1">
    <citation type="submission" date="2024-09" db="EMBL/GenBank/DDBJ databases">
        <title>Chromosome-scale assembly of Riccia sorocarpa.</title>
        <authorList>
            <person name="Paukszto L."/>
        </authorList>
    </citation>
    <scope>NUCLEOTIDE SEQUENCE [LARGE SCALE GENOMIC DNA]</scope>
    <source>
        <strain evidence="2">LP-2024</strain>
        <tissue evidence="2">Aerial parts of the thallus</tissue>
    </source>
</reference>
<evidence type="ECO:0000313" key="2">
    <source>
        <dbReference type="EMBL" id="KAL3681192.1"/>
    </source>
</evidence>
<sequence>MAPASKRLVSKSPVLMELFAEHHYDSEKGHYTQAGNDGGTNWSDNDNIEETASLEKLGSKDIEDMDSSEDDIARGHPMRRMGCTEEAEIGSIDAEDSLLDLSPPAHAFLTLPSNKSDGLPALQKGQGMHRHQTGSVTSPAKRTKKTSPVTVACLQARFRPLRDQEQPQDKSPTRILTTEVLELSSDDSHIHKATPPMKFHAKDLCVDVLDDDISWL</sequence>